<feature type="compositionally biased region" description="Polar residues" evidence="5">
    <location>
        <begin position="614"/>
        <end position="630"/>
    </location>
</feature>
<protein>
    <submittedName>
        <fullName evidence="7">Oxysterol-binding protein 3</fullName>
    </submittedName>
</protein>
<dbReference type="InterPro" id="IPR011993">
    <property type="entry name" value="PH-like_dom_sf"/>
</dbReference>
<evidence type="ECO:0000256" key="2">
    <source>
        <dbReference type="ARBA" id="ARBA00022448"/>
    </source>
</evidence>
<keyword evidence="4" id="KW-0446">Lipid-binding</keyword>
<dbReference type="Pfam" id="PF01237">
    <property type="entry name" value="Oxysterol_BP"/>
    <property type="match status" value="1"/>
</dbReference>
<accession>A0AAF0JAX1</accession>
<dbReference type="AlphaFoldDB" id="A0AAF0JAX1"/>
<feature type="domain" description="PH" evidence="6">
    <location>
        <begin position="7"/>
        <end position="99"/>
    </location>
</feature>
<evidence type="ECO:0000313" key="8">
    <source>
        <dbReference type="Proteomes" id="UP001217754"/>
    </source>
</evidence>
<name>A0AAF0JAX1_9BASI</name>
<dbReference type="EMBL" id="CP119960">
    <property type="protein sequence ID" value="WFD39284.1"/>
    <property type="molecule type" value="Genomic_DNA"/>
</dbReference>
<dbReference type="Gene3D" id="3.30.70.3490">
    <property type="match status" value="1"/>
</dbReference>
<dbReference type="PANTHER" id="PTHR10972">
    <property type="entry name" value="OXYSTEROL-BINDING PROTEIN-RELATED"/>
    <property type="match status" value="1"/>
</dbReference>
<dbReference type="Pfam" id="PF15409">
    <property type="entry name" value="PH_8"/>
    <property type="match status" value="1"/>
</dbReference>
<evidence type="ECO:0000256" key="3">
    <source>
        <dbReference type="ARBA" id="ARBA00023055"/>
    </source>
</evidence>
<dbReference type="GO" id="GO:0006897">
    <property type="term" value="P:endocytosis"/>
    <property type="evidence" value="ECO:0007669"/>
    <property type="project" value="TreeGrafter"/>
</dbReference>
<evidence type="ECO:0000313" key="7">
    <source>
        <dbReference type="EMBL" id="WFD39284.1"/>
    </source>
</evidence>
<feature type="region of interest" description="Disordered" evidence="5">
    <location>
        <begin position="163"/>
        <end position="183"/>
    </location>
</feature>
<feature type="compositionally biased region" description="Acidic residues" evidence="5">
    <location>
        <begin position="241"/>
        <end position="259"/>
    </location>
</feature>
<reference evidence="7" key="1">
    <citation type="submission" date="2023-03" db="EMBL/GenBank/DDBJ databases">
        <title>Mating type loci evolution in Malassezia.</title>
        <authorList>
            <person name="Coelho M.A."/>
        </authorList>
    </citation>
    <scope>NUCLEOTIDE SEQUENCE</scope>
    <source>
        <strain evidence="7">CBS 9431</strain>
    </source>
</reference>
<dbReference type="GO" id="GO:0030011">
    <property type="term" value="P:maintenance of cell polarity"/>
    <property type="evidence" value="ECO:0007669"/>
    <property type="project" value="TreeGrafter"/>
</dbReference>
<feature type="region of interest" description="Disordered" evidence="5">
    <location>
        <begin position="233"/>
        <end position="276"/>
    </location>
</feature>
<dbReference type="CDD" id="cd13289">
    <property type="entry name" value="PH_Osh3p_yeast"/>
    <property type="match status" value="1"/>
</dbReference>
<evidence type="ECO:0000256" key="5">
    <source>
        <dbReference type="SAM" id="MobiDB-lite"/>
    </source>
</evidence>
<dbReference type="RefSeq" id="XP_060122181.1">
    <property type="nucleotide sequence ID" value="XM_060266198.1"/>
</dbReference>
<sequence length="673" mass="73687">MEASNSPVLHSGWVLKKKKKKMQGYAKRWLILFQDGTLSYALAPEKESRGIIDVPHASVSSDIRHGTIHVDSGSNVFHFKMLSDTDFDTWRNKMRKFLHVGSGQDASVSDLKPAVHSIDRADDIVRSSIQTLTNVQAAQRIPEVGAVITALQELETEHAQIRQTLSRRGDGSVSRSSTPASAAGVGAGAAAGVAGGAGAGLLASSATSQSGADDGDFYDAYDDFDGVEYQIEEDTGRAGEENDDDDQDEGGEDDSDNEEGNAPAVAAVPTGASQGKAVTYRKELPAPVSGEEVSLFSMLKKNVGKDLSTISFPVTFNCPLSLLQAAAEEYEYAPDLLERAATAKDSIDRISLVGAFAVSGYASTAHRSSRKPFNPLLGETFECVRTDRDLFFVAEKVVHRPPIVAAYAQGKGWKATSCGTVKNKFWGKSLELISEGCNIVELDSGDVYSISKPSSFMRNLLAGNKYLEHVGEMTVVNLKTNERLVIQFKESSMFGGPASRNHITGTVYDANNSETASIKGKWDEQVARQVGKDHLQVLWEANSMPPNPDKYYGFTYFALSLNEITPDIKNVLPPTDSRLRPDQRALENGEVDDAEALKHTLENEQRERRKQLEESGQSYKPQWFRPNSKSGPDEPEFVYGGPDGKEYHQERQKVEQQQENWNVDGAKIFEVNQ</sequence>
<dbReference type="GeneID" id="85225907"/>
<keyword evidence="8" id="KW-1185">Reference proteome</keyword>
<dbReference type="GO" id="GO:0005886">
    <property type="term" value="C:plasma membrane"/>
    <property type="evidence" value="ECO:0007669"/>
    <property type="project" value="TreeGrafter"/>
</dbReference>
<dbReference type="GO" id="GO:0032934">
    <property type="term" value="F:sterol binding"/>
    <property type="evidence" value="ECO:0007669"/>
    <property type="project" value="TreeGrafter"/>
</dbReference>
<dbReference type="InterPro" id="IPR037239">
    <property type="entry name" value="OSBP_sf"/>
</dbReference>
<organism evidence="7 8">
    <name type="scientific">Malassezia japonica</name>
    <dbReference type="NCBI Taxonomy" id="223818"/>
    <lineage>
        <taxon>Eukaryota</taxon>
        <taxon>Fungi</taxon>
        <taxon>Dikarya</taxon>
        <taxon>Basidiomycota</taxon>
        <taxon>Ustilaginomycotina</taxon>
        <taxon>Malasseziomycetes</taxon>
        <taxon>Malasseziales</taxon>
        <taxon>Malasseziaceae</taxon>
        <taxon>Malassezia</taxon>
    </lineage>
</organism>
<keyword evidence="3" id="KW-0445">Lipid transport</keyword>
<evidence type="ECO:0000256" key="4">
    <source>
        <dbReference type="ARBA" id="ARBA00023121"/>
    </source>
</evidence>
<dbReference type="FunFam" id="2.40.160.120:FF:000001">
    <property type="entry name" value="Oxysterol-binding protein"/>
    <property type="match status" value="1"/>
</dbReference>
<dbReference type="GO" id="GO:0005829">
    <property type="term" value="C:cytosol"/>
    <property type="evidence" value="ECO:0007669"/>
    <property type="project" value="TreeGrafter"/>
</dbReference>
<dbReference type="GO" id="GO:0006887">
    <property type="term" value="P:exocytosis"/>
    <property type="evidence" value="ECO:0007669"/>
    <property type="project" value="TreeGrafter"/>
</dbReference>
<dbReference type="SUPFAM" id="SSF50729">
    <property type="entry name" value="PH domain-like"/>
    <property type="match status" value="1"/>
</dbReference>
<dbReference type="InterPro" id="IPR001849">
    <property type="entry name" value="PH_domain"/>
</dbReference>
<feature type="region of interest" description="Disordered" evidence="5">
    <location>
        <begin position="605"/>
        <end position="673"/>
    </location>
</feature>
<feature type="compositionally biased region" description="Basic and acidic residues" evidence="5">
    <location>
        <begin position="643"/>
        <end position="656"/>
    </location>
</feature>
<dbReference type="GO" id="GO:0034727">
    <property type="term" value="P:piecemeal microautophagy of the nucleus"/>
    <property type="evidence" value="ECO:0007669"/>
    <property type="project" value="TreeGrafter"/>
</dbReference>
<dbReference type="GO" id="GO:0032541">
    <property type="term" value="C:cortical endoplasmic reticulum"/>
    <property type="evidence" value="ECO:0007669"/>
    <property type="project" value="TreeGrafter"/>
</dbReference>
<dbReference type="Proteomes" id="UP001217754">
    <property type="component" value="Chromosome 3"/>
</dbReference>
<proteinExistence type="inferred from homology"/>
<gene>
    <name evidence="7" type="primary">OSH3</name>
    <name evidence="7" type="ORF">MJAP1_002256</name>
</gene>
<keyword evidence="2" id="KW-0813">Transport</keyword>
<dbReference type="PROSITE" id="PS50003">
    <property type="entry name" value="PH_DOMAIN"/>
    <property type="match status" value="1"/>
</dbReference>
<dbReference type="InterPro" id="IPR041680">
    <property type="entry name" value="PH_8"/>
</dbReference>
<feature type="compositionally biased region" description="Low complexity" evidence="5">
    <location>
        <begin position="171"/>
        <end position="183"/>
    </location>
</feature>
<evidence type="ECO:0000259" key="6">
    <source>
        <dbReference type="PROSITE" id="PS50003"/>
    </source>
</evidence>
<dbReference type="GO" id="GO:0035621">
    <property type="term" value="P:ER to Golgi ceramide transport"/>
    <property type="evidence" value="ECO:0007669"/>
    <property type="project" value="TreeGrafter"/>
</dbReference>
<comment type="similarity">
    <text evidence="1">Belongs to the OSBP family.</text>
</comment>
<dbReference type="InterPro" id="IPR000648">
    <property type="entry name" value="Oxysterol-bd"/>
</dbReference>
<dbReference type="Gene3D" id="2.30.29.30">
    <property type="entry name" value="Pleckstrin-homology domain (PH domain)/Phosphotyrosine-binding domain (PTB)"/>
    <property type="match status" value="1"/>
</dbReference>
<evidence type="ECO:0000256" key="1">
    <source>
        <dbReference type="ARBA" id="ARBA00008842"/>
    </source>
</evidence>
<dbReference type="Gene3D" id="2.40.160.120">
    <property type="match status" value="1"/>
</dbReference>
<dbReference type="SMART" id="SM00233">
    <property type="entry name" value="PH"/>
    <property type="match status" value="1"/>
</dbReference>
<dbReference type="GO" id="GO:0120009">
    <property type="term" value="P:intermembrane lipid transfer"/>
    <property type="evidence" value="ECO:0007669"/>
    <property type="project" value="UniProtKB-ARBA"/>
</dbReference>
<dbReference type="SUPFAM" id="SSF144000">
    <property type="entry name" value="Oxysterol-binding protein-like"/>
    <property type="match status" value="1"/>
</dbReference>
<dbReference type="PANTHER" id="PTHR10972:SF203">
    <property type="entry name" value="OXYSTEROL-BINDING PROTEIN HOMOLOG 3"/>
    <property type="match status" value="1"/>
</dbReference>
<dbReference type="GO" id="GO:0097038">
    <property type="term" value="C:perinuclear endoplasmic reticulum"/>
    <property type="evidence" value="ECO:0007669"/>
    <property type="project" value="TreeGrafter"/>
</dbReference>